<gene>
    <name evidence="1" type="ORF">BKA67DRAFT_576298</name>
</gene>
<evidence type="ECO:0000313" key="1">
    <source>
        <dbReference type="EMBL" id="KAH6648921.1"/>
    </source>
</evidence>
<accession>A0A9P8ZU53</accession>
<dbReference type="RefSeq" id="XP_045955428.1">
    <property type="nucleotide sequence ID" value="XM_046103561.1"/>
</dbReference>
<comment type="caution">
    <text evidence="1">The sequence shown here is derived from an EMBL/GenBank/DDBJ whole genome shotgun (WGS) entry which is preliminary data.</text>
</comment>
<sequence>MTEYRSRPEMSPIAFMESSVSHWQTQSEVRRVFVLDICKRMESRVVYDTNFMSTTNGHFGLTTKSKAKKVMMIEMR</sequence>
<reference evidence="1" key="1">
    <citation type="journal article" date="2021" name="Nat. Commun.">
        <title>Genetic determinants of endophytism in the Arabidopsis root mycobiome.</title>
        <authorList>
            <person name="Mesny F."/>
            <person name="Miyauchi S."/>
            <person name="Thiergart T."/>
            <person name="Pickel B."/>
            <person name="Atanasova L."/>
            <person name="Karlsson M."/>
            <person name="Huettel B."/>
            <person name="Barry K.W."/>
            <person name="Haridas S."/>
            <person name="Chen C."/>
            <person name="Bauer D."/>
            <person name="Andreopoulos W."/>
            <person name="Pangilinan J."/>
            <person name="LaButti K."/>
            <person name="Riley R."/>
            <person name="Lipzen A."/>
            <person name="Clum A."/>
            <person name="Drula E."/>
            <person name="Henrissat B."/>
            <person name="Kohler A."/>
            <person name="Grigoriev I.V."/>
            <person name="Martin F.M."/>
            <person name="Hacquard S."/>
        </authorList>
    </citation>
    <scope>NUCLEOTIDE SEQUENCE</scope>
    <source>
        <strain evidence="1">MPI-SDFR-AT-0073</strain>
    </source>
</reference>
<dbReference type="AlphaFoldDB" id="A0A9P8ZU53"/>
<evidence type="ECO:0000313" key="2">
    <source>
        <dbReference type="Proteomes" id="UP000758603"/>
    </source>
</evidence>
<dbReference type="Proteomes" id="UP000758603">
    <property type="component" value="Unassembled WGS sequence"/>
</dbReference>
<dbReference type="GeneID" id="70132453"/>
<proteinExistence type="predicted"/>
<dbReference type="EMBL" id="JAGPXC010000007">
    <property type="protein sequence ID" value="KAH6648921.1"/>
    <property type="molecule type" value="Genomic_DNA"/>
</dbReference>
<protein>
    <submittedName>
        <fullName evidence="1">Uncharacterized protein</fullName>
    </submittedName>
</protein>
<organism evidence="1 2">
    <name type="scientific">Truncatella angustata</name>
    <dbReference type="NCBI Taxonomy" id="152316"/>
    <lineage>
        <taxon>Eukaryota</taxon>
        <taxon>Fungi</taxon>
        <taxon>Dikarya</taxon>
        <taxon>Ascomycota</taxon>
        <taxon>Pezizomycotina</taxon>
        <taxon>Sordariomycetes</taxon>
        <taxon>Xylariomycetidae</taxon>
        <taxon>Amphisphaeriales</taxon>
        <taxon>Sporocadaceae</taxon>
        <taxon>Truncatella</taxon>
    </lineage>
</organism>
<name>A0A9P8ZU53_9PEZI</name>
<keyword evidence="2" id="KW-1185">Reference proteome</keyword>